<keyword evidence="3" id="KW-0804">Transcription</keyword>
<sequence>MTGNVSGEAPKREEQVLVLAAGGLTDKEIAVRLGISPDTVGTYWRRILAKYQAASRTEVVAKYTQERARAAVDNLRYVNECLKLVNEHMIQHAVGTGSIAASLSDAILASLADWVLLIDVQGTVLFSNRKMPSNCLVKDVFRFEDGVIEDVLALAAAEPTDVTLHAEAPLDEALRGTYAFRMTPCLGESVGNVVACGRAV</sequence>
<dbReference type="GO" id="GO:0003677">
    <property type="term" value="F:DNA binding"/>
    <property type="evidence" value="ECO:0007669"/>
    <property type="project" value="UniProtKB-KW"/>
</dbReference>
<evidence type="ECO:0000313" key="5">
    <source>
        <dbReference type="EMBL" id="AIE84669.1"/>
    </source>
</evidence>
<dbReference type="SUPFAM" id="SSF46894">
    <property type="entry name" value="C-terminal effector domain of the bipartite response regulators"/>
    <property type="match status" value="1"/>
</dbReference>
<dbReference type="Pfam" id="PF00196">
    <property type="entry name" value="GerE"/>
    <property type="match status" value="1"/>
</dbReference>
<proteinExistence type="predicted"/>
<dbReference type="HOGENOM" id="CLU_1364517_0_0_0"/>
<feature type="domain" description="HTH luxR-type" evidence="4">
    <location>
        <begin position="1"/>
        <end position="67"/>
    </location>
</feature>
<dbReference type="CDD" id="cd06170">
    <property type="entry name" value="LuxR_C_like"/>
    <property type="match status" value="1"/>
</dbReference>
<evidence type="ECO:0000256" key="3">
    <source>
        <dbReference type="ARBA" id="ARBA00023163"/>
    </source>
</evidence>
<dbReference type="GO" id="GO:0006355">
    <property type="term" value="P:regulation of DNA-templated transcription"/>
    <property type="evidence" value="ECO:0007669"/>
    <property type="project" value="InterPro"/>
</dbReference>
<dbReference type="Gene3D" id="1.10.10.10">
    <property type="entry name" value="Winged helix-like DNA-binding domain superfamily/Winged helix DNA-binding domain"/>
    <property type="match status" value="1"/>
</dbReference>
<organism evidence="5 6">
    <name type="scientific">Fimbriimonas ginsengisoli Gsoil 348</name>
    <dbReference type="NCBI Taxonomy" id="661478"/>
    <lineage>
        <taxon>Bacteria</taxon>
        <taxon>Bacillati</taxon>
        <taxon>Armatimonadota</taxon>
        <taxon>Fimbriimonadia</taxon>
        <taxon>Fimbriimonadales</taxon>
        <taxon>Fimbriimonadaceae</taxon>
        <taxon>Fimbriimonas</taxon>
    </lineage>
</organism>
<protein>
    <recommendedName>
        <fullName evidence="4">HTH luxR-type domain-containing protein</fullName>
    </recommendedName>
</protein>
<dbReference type="InterPro" id="IPR036388">
    <property type="entry name" value="WH-like_DNA-bd_sf"/>
</dbReference>
<evidence type="ECO:0000256" key="1">
    <source>
        <dbReference type="ARBA" id="ARBA00023015"/>
    </source>
</evidence>
<dbReference type="EMBL" id="CP007139">
    <property type="protein sequence ID" value="AIE84669.1"/>
    <property type="molecule type" value="Genomic_DNA"/>
</dbReference>
<keyword evidence="6" id="KW-1185">Reference proteome</keyword>
<gene>
    <name evidence="5" type="ORF">OP10G_1301</name>
</gene>
<keyword evidence="1" id="KW-0805">Transcription regulation</keyword>
<evidence type="ECO:0000256" key="2">
    <source>
        <dbReference type="ARBA" id="ARBA00023125"/>
    </source>
</evidence>
<dbReference type="AlphaFoldDB" id="A0A068NSS5"/>
<keyword evidence="2" id="KW-0238">DNA-binding</keyword>
<dbReference type="PANTHER" id="PTHR44688:SF16">
    <property type="entry name" value="DNA-BINDING TRANSCRIPTIONAL ACTIVATOR DEVR_DOSR"/>
    <property type="match status" value="1"/>
</dbReference>
<dbReference type="STRING" id="661478.OP10G_1301"/>
<name>A0A068NSS5_FIMGI</name>
<dbReference type="PROSITE" id="PS50043">
    <property type="entry name" value="HTH_LUXR_2"/>
    <property type="match status" value="1"/>
</dbReference>
<dbReference type="InterPro" id="IPR000792">
    <property type="entry name" value="Tscrpt_reg_LuxR_C"/>
</dbReference>
<accession>A0A068NSS5</accession>
<dbReference type="InterPro" id="IPR016032">
    <property type="entry name" value="Sig_transdc_resp-reg_C-effctor"/>
</dbReference>
<dbReference type="OrthoDB" id="4294555at2"/>
<dbReference type="RefSeq" id="WP_025226710.1">
    <property type="nucleotide sequence ID" value="NZ_CP007139.1"/>
</dbReference>
<evidence type="ECO:0000259" key="4">
    <source>
        <dbReference type="PROSITE" id="PS50043"/>
    </source>
</evidence>
<evidence type="ECO:0000313" key="6">
    <source>
        <dbReference type="Proteomes" id="UP000027982"/>
    </source>
</evidence>
<dbReference type="PRINTS" id="PR00038">
    <property type="entry name" value="HTHLUXR"/>
</dbReference>
<dbReference type="SMART" id="SM00421">
    <property type="entry name" value="HTH_LUXR"/>
    <property type="match status" value="1"/>
</dbReference>
<dbReference type="KEGG" id="fgi:OP10G_1301"/>
<dbReference type="Proteomes" id="UP000027982">
    <property type="component" value="Chromosome"/>
</dbReference>
<reference evidence="5 6" key="1">
    <citation type="journal article" date="2014" name="PLoS ONE">
        <title>The first complete genome sequence of the class fimbriimonadia in the phylum armatimonadetes.</title>
        <authorList>
            <person name="Hu Z.Y."/>
            <person name="Wang Y.Z."/>
            <person name="Im W.T."/>
            <person name="Wang S.Y."/>
            <person name="Zhao G.P."/>
            <person name="Zheng H.J."/>
            <person name="Quan Z.X."/>
        </authorList>
    </citation>
    <scope>NUCLEOTIDE SEQUENCE [LARGE SCALE GENOMIC DNA]</scope>
    <source>
        <strain evidence="5">Gsoil 348</strain>
    </source>
</reference>
<dbReference type="PANTHER" id="PTHR44688">
    <property type="entry name" value="DNA-BINDING TRANSCRIPTIONAL ACTIVATOR DEVR_DOSR"/>
    <property type="match status" value="1"/>
</dbReference>